<sequence length="501" mass="52825">MDIFYGLATVLTSLDTLGFVALGVVVGVLVGAMPGMSIAAVIALMVPMTLYMSPIAALSFLYVLGKSGRYGGSIAAILFNTPGTAAAAATMNDGYPLTLQGRSKAALRMSTAASAIGDFIGDMLLIFGAAYIASFTEKFGPAEFFAIYMMAFIVIGSVVSDSVAKGLIAAVFGVLVSLVGTDPISGYDRLTFGWLELSSGFSLIPLLVGIFVIAELFDQVGKTYEPVVEGMGDGSDGGAITREEWRLSLPVIFRSSILGSIIGILPGLGSAVACFAAYGEEKRRAKRPELWGKGAIEGVAAPEAANNAVSGPSMIPLLALGIPGSTVAALLMGVFLIHGIQIGPTIFTTSRELVFQLFAAGLLGILGYFVLGYYLGPIFGKYITRLGNQYIYPFIFATALIAAYSSSMSFFDVYVMLAFGVIGYFMRRFGFPTSAFIIAFVLGRGAEESLRQAMLLSNDGILVFLDHPVAMVFILIGLAVLTSRIVSSLRHRAGRRAPVNS</sequence>
<organism evidence="3 5">
    <name type="scientific">Paracoccus halophilus</name>
    <dbReference type="NCBI Taxonomy" id="376733"/>
    <lineage>
        <taxon>Bacteria</taxon>
        <taxon>Pseudomonadati</taxon>
        <taxon>Pseudomonadota</taxon>
        <taxon>Alphaproteobacteria</taxon>
        <taxon>Rhodobacterales</taxon>
        <taxon>Paracoccaceae</taxon>
        <taxon>Paracoccus</taxon>
    </lineage>
</organism>
<evidence type="ECO:0000259" key="2">
    <source>
        <dbReference type="Pfam" id="PF01970"/>
    </source>
</evidence>
<evidence type="ECO:0000313" key="5">
    <source>
        <dbReference type="Proteomes" id="UP000029846"/>
    </source>
</evidence>
<reference evidence="3 5" key="1">
    <citation type="submission" date="2014-09" db="EMBL/GenBank/DDBJ databases">
        <authorList>
            <person name="McGinnis J.M."/>
            <person name="Wolfgang W.J."/>
        </authorList>
    </citation>
    <scope>NUCLEOTIDE SEQUENCE [LARGE SCALE GENOMIC DNA]</scope>
    <source>
        <strain evidence="3 5">JCM 14014</strain>
    </source>
</reference>
<dbReference type="Proteomes" id="UP000182312">
    <property type="component" value="Unassembled WGS sequence"/>
</dbReference>
<feature type="transmembrane region" description="Helical" evidence="1">
    <location>
        <begin position="139"/>
        <end position="159"/>
    </location>
</feature>
<reference evidence="3 5" key="2">
    <citation type="submission" date="2014-10" db="EMBL/GenBank/DDBJ databases">
        <title>Paracoccus sanguinis sp. nov., isolated from clinical specimens of New York State patients.</title>
        <authorList>
            <person name="Mingle L.A."/>
            <person name="Cole J.A."/>
            <person name="Lapierre P."/>
            <person name="Musser K.A."/>
        </authorList>
    </citation>
    <scope>NUCLEOTIDE SEQUENCE [LARGE SCALE GENOMIC DNA]</scope>
    <source>
        <strain evidence="3 5">JCM 14014</strain>
    </source>
</reference>
<feature type="transmembrane region" description="Helical" evidence="1">
    <location>
        <begin position="353"/>
        <end position="375"/>
    </location>
</feature>
<dbReference type="EMBL" id="JRKN01000006">
    <property type="protein sequence ID" value="KGJ05467.1"/>
    <property type="molecule type" value="Genomic_DNA"/>
</dbReference>
<evidence type="ECO:0000313" key="3">
    <source>
        <dbReference type="EMBL" id="KGJ05467.1"/>
    </source>
</evidence>
<name>A0A099F5R8_9RHOB</name>
<dbReference type="STRING" id="376733.SAMN04487972_106192"/>
<evidence type="ECO:0000256" key="1">
    <source>
        <dbReference type="SAM" id="Phobius"/>
    </source>
</evidence>
<dbReference type="PANTHER" id="PTHR35342:SF5">
    <property type="entry name" value="TRICARBOXYLIC TRANSPORT PROTEIN"/>
    <property type="match status" value="1"/>
</dbReference>
<keyword evidence="1" id="KW-0812">Transmembrane</keyword>
<dbReference type="AlphaFoldDB" id="A0A099F5R8"/>
<feature type="transmembrane region" description="Helical" evidence="1">
    <location>
        <begin position="390"/>
        <end position="417"/>
    </location>
</feature>
<feature type="transmembrane region" description="Helical" evidence="1">
    <location>
        <begin position="38"/>
        <end position="64"/>
    </location>
</feature>
<accession>A0A099F5R8</accession>
<dbReference type="OrthoDB" id="9791872at2"/>
<feature type="transmembrane region" description="Helical" evidence="1">
    <location>
        <begin position="317"/>
        <end position="341"/>
    </location>
</feature>
<feature type="transmembrane region" description="Helical" evidence="1">
    <location>
        <begin position="467"/>
        <end position="486"/>
    </location>
</feature>
<feature type="transmembrane region" description="Helical" evidence="1">
    <location>
        <begin position="197"/>
        <end position="217"/>
    </location>
</feature>
<feature type="transmembrane region" description="Helical" evidence="1">
    <location>
        <begin position="251"/>
        <end position="278"/>
    </location>
</feature>
<dbReference type="InterPro" id="IPR002823">
    <property type="entry name" value="DUF112_TM"/>
</dbReference>
<dbReference type="Pfam" id="PF01970">
    <property type="entry name" value="TctA"/>
    <property type="match status" value="1"/>
</dbReference>
<proteinExistence type="predicted"/>
<keyword evidence="1" id="KW-1133">Transmembrane helix</keyword>
<gene>
    <name evidence="3" type="ORF">IT41_06800</name>
    <name evidence="4" type="ORF">SAMN04487972_106192</name>
</gene>
<keyword evidence="5" id="KW-1185">Reference proteome</keyword>
<reference evidence="4 6" key="3">
    <citation type="submission" date="2016-10" db="EMBL/GenBank/DDBJ databases">
        <authorList>
            <person name="de Groot N.N."/>
        </authorList>
    </citation>
    <scope>NUCLEOTIDE SEQUENCE [LARGE SCALE GENOMIC DNA]</scope>
    <source>
        <strain evidence="4 6">CGMCC 1.6117</strain>
    </source>
</reference>
<evidence type="ECO:0000313" key="4">
    <source>
        <dbReference type="EMBL" id="SFA49387.1"/>
    </source>
</evidence>
<dbReference type="EMBL" id="FOJO01000006">
    <property type="protein sequence ID" value="SFA49387.1"/>
    <property type="molecule type" value="Genomic_DNA"/>
</dbReference>
<dbReference type="PANTHER" id="PTHR35342">
    <property type="entry name" value="TRICARBOXYLIC TRANSPORT PROTEIN"/>
    <property type="match status" value="1"/>
</dbReference>
<feature type="transmembrane region" description="Helical" evidence="1">
    <location>
        <begin position="6"/>
        <end position="31"/>
    </location>
</feature>
<dbReference type="eggNOG" id="COG3333">
    <property type="taxonomic scope" value="Bacteria"/>
</dbReference>
<feature type="transmembrane region" description="Helical" evidence="1">
    <location>
        <begin position="112"/>
        <end position="133"/>
    </location>
</feature>
<feature type="domain" description="DUF112" evidence="2">
    <location>
        <begin position="17"/>
        <end position="438"/>
    </location>
</feature>
<protein>
    <submittedName>
        <fullName evidence="3 4">Membrane protein</fullName>
    </submittedName>
</protein>
<evidence type="ECO:0000313" key="6">
    <source>
        <dbReference type="Proteomes" id="UP000182312"/>
    </source>
</evidence>
<dbReference type="RefSeq" id="WP_036739719.1">
    <property type="nucleotide sequence ID" value="NZ_FOJO01000006.1"/>
</dbReference>
<dbReference type="Proteomes" id="UP000029846">
    <property type="component" value="Unassembled WGS sequence"/>
</dbReference>
<keyword evidence="1" id="KW-0472">Membrane</keyword>